<comment type="similarity">
    <text evidence="4">Belongs to the intradiol ring-cleavage dioxygenase family.</text>
</comment>
<dbReference type="GO" id="GO:0019614">
    <property type="term" value="P:catechol-containing compound catabolic process"/>
    <property type="evidence" value="ECO:0007669"/>
    <property type="project" value="InterPro"/>
</dbReference>
<dbReference type="EC" id="1.13.11.1" evidence="5"/>
<evidence type="ECO:0000256" key="3">
    <source>
        <dbReference type="ARBA" id="ARBA00004957"/>
    </source>
</evidence>
<dbReference type="GO" id="GO:0042952">
    <property type="term" value="P:beta-ketoadipate pathway"/>
    <property type="evidence" value="ECO:0007669"/>
    <property type="project" value="UniProtKB-UniPathway"/>
</dbReference>
<dbReference type="PANTHER" id="PTHR33711:SF7">
    <property type="entry name" value="INTRADIOL RING-CLEAVAGE DIOXYGENASES DOMAIN-CONTAINING PROTEIN-RELATED"/>
    <property type="match status" value="1"/>
</dbReference>
<dbReference type="Proteomes" id="UP000244948">
    <property type="component" value="Unassembled WGS sequence"/>
</dbReference>
<accession>A0A2U2AK92</accession>
<dbReference type="GO" id="GO:0008199">
    <property type="term" value="F:ferric iron binding"/>
    <property type="evidence" value="ECO:0007669"/>
    <property type="project" value="InterPro"/>
</dbReference>
<dbReference type="SUPFAM" id="SSF49482">
    <property type="entry name" value="Aromatic compound dioxygenase"/>
    <property type="match status" value="1"/>
</dbReference>
<gene>
    <name evidence="13" type="primary">catA</name>
    <name evidence="13" type="ORF">DC082_07385</name>
</gene>
<dbReference type="Pfam" id="PF04444">
    <property type="entry name" value="Dioxygenase_N"/>
    <property type="match status" value="1"/>
</dbReference>
<name>A0A2U2AK92_9GAMM</name>
<comment type="caution">
    <text evidence="13">The sequence shown here is derived from an EMBL/GenBank/DDBJ whole genome shotgun (WGS) entry which is preliminary data.</text>
</comment>
<dbReference type="InterPro" id="IPR007535">
    <property type="entry name" value="Catechol_dOase_N"/>
</dbReference>
<proteinExistence type="inferred from homology"/>
<dbReference type="InterPro" id="IPR000627">
    <property type="entry name" value="Intradiol_dOase_C"/>
</dbReference>
<dbReference type="InterPro" id="IPR015889">
    <property type="entry name" value="Intradiol_dOase_core"/>
</dbReference>
<evidence type="ECO:0000256" key="2">
    <source>
        <dbReference type="ARBA" id="ARBA00001965"/>
    </source>
</evidence>
<dbReference type="AlphaFoldDB" id="A0A2U2AK92"/>
<keyword evidence="7" id="KW-0058">Aromatic hydrocarbons catabolism</keyword>
<dbReference type="NCBIfam" id="TIGR02439">
    <property type="entry name" value="catechol_proteo"/>
    <property type="match status" value="1"/>
</dbReference>
<protein>
    <recommendedName>
        <fullName evidence="5">catechol 1,2-dioxygenase</fullName>
        <ecNumber evidence="5">1.13.11.1</ecNumber>
    </recommendedName>
</protein>
<dbReference type="GO" id="GO:0018576">
    <property type="term" value="F:catechol 1,2-dioxygenase activity"/>
    <property type="evidence" value="ECO:0007669"/>
    <property type="project" value="UniProtKB-EC"/>
</dbReference>
<comment type="cofactor">
    <cofactor evidence="2">
        <name>Fe(3+)</name>
        <dbReference type="ChEBI" id="CHEBI:29034"/>
    </cofactor>
</comment>
<evidence type="ECO:0000256" key="1">
    <source>
        <dbReference type="ARBA" id="ARBA00001312"/>
    </source>
</evidence>
<dbReference type="Pfam" id="PF00775">
    <property type="entry name" value="Dioxygenase_C"/>
    <property type="match status" value="1"/>
</dbReference>
<keyword evidence="10" id="KW-0408">Iron</keyword>
<evidence type="ECO:0000256" key="7">
    <source>
        <dbReference type="ARBA" id="ARBA00022797"/>
    </source>
</evidence>
<evidence type="ECO:0000259" key="11">
    <source>
        <dbReference type="Pfam" id="PF00775"/>
    </source>
</evidence>
<evidence type="ECO:0000256" key="5">
    <source>
        <dbReference type="ARBA" id="ARBA00013118"/>
    </source>
</evidence>
<evidence type="ECO:0000256" key="9">
    <source>
        <dbReference type="ARBA" id="ARBA00023002"/>
    </source>
</evidence>
<evidence type="ECO:0000256" key="8">
    <source>
        <dbReference type="ARBA" id="ARBA00022964"/>
    </source>
</evidence>
<feature type="domain" description="Catechol dioxygenase N-terminal" evidence="12">
    <location>
        <begin position="27"/>
        <end position="95"/>
    </location>
</feature>
<comment type="catalytic activity">
    <reaction evidence="1">
        <text>catechol + O2 = cis,cis-muconate + 2 H(+)</text>
        <dbReference type="Rhea" id="RHEA:23852"/>
        <dbReference type="ChEBI" id="CHEBI:15378"/>
        <dbReference type="ChEBI" id="CHEBI:15379"/>
        <dbReference type="ChEBI" id="CHEBI:18135"/>
        <dbReference type="ChEBI" id="CHEBI:32379"/>
        <dbReference type="EC" id="1.13.11.1"/>
    </reaction>
</comment>
<dbReference type="EMBL" id="QEWR01000003">
    <property type="protein sequence ID" value="PWD83221.1"/>
    <property type="molecule type" value="Genomic_DNA"/>
</dbReference>
<evidence type="ECO:0000259" key="12">
    <source>
        <dbReference type="Pfam" id="PF04444"/>
    </source>
</evidence>
<dbReference type="PANTHER" id="PTHR33711">
    <property type="entry name" value="DIOXYGENASE, PUTATIVE (AFU_ORTHOLOGUE AFUA_2G02910)-RELATED"/>
    <property type="match status" value="1"/>
</dbReference>
<organism evidence="13 14">
    <name type="scientific">Ignatzschineria indica</name>
    <dbReference type="NCBI Taxonomy" id="472583"/>
    <lineage>
        <taxon>Bacteria</taxon>
        <taxon>Pseudomonadati</taxon>
        <taxon>Pseudomonadota</taxon>
        <taxon>Gammaproteobacteria</taxon>
        <taxon>Cardiobacteriales</taxon>
        <taxon>Ignatzschineriaceae</taxon>
        <taxon>Ignatzschineria</taxon>
    </lineage>
</organism>
<evidence type="ECO:0000256" key="6">
    <source>
        <dbReference type="ARBA" id="ARBA00022723"/>
    </source>
</evidence>
<evidence type="ECO:0000313" key="13">
    <source>
        <dbReference type="EMBL" id="PWD83221.1"/>
    </source>
</evidence>
<keyword evidence="14" id="KW-1185">Reference proteome</keyword>
<dbReference type="InterPro" id="IPR050770">
    <property type="entry name" value="Intradiol_RC_Dioxygenase"/>
</dbReference>
<dbReference type="RefSeq" id="WP_109236419.1">
    <property type="nucleotide sequence ID" value="NZ_BMXZ01000002.1"/>
</dbReference>
<keyword evidence="6" id="KW-0479">Metal-binding</keyword>
<dbReference type="UniPathway" id="UPA00157">
    <property type="reaction ID" value="UER00258"/>
</dbReference>
<dbReference type="Gene3D" id="2.60.130.10">
    <property type="entry name" value="Aromatic compound dioxygenase"/>
    <property type="match status" value="1"/>
</dbReference>
<reference evidence="13 14" key="1">
    <citation type="journal article" date="2018" name="Genome Announc.">
        <title>Ignatzschineria cameli sp. nov., isolated from necrotic foot tissue of dromedaries (Camelus dromedarius) and associated maggots (Wohlfahrtia species) in Dubai.</title>
        <authorList>
            <person name="Tsang C.C."/>
            <person name="Tang J.Y."/>
            <person name="Fong J.Y."/>
            <person name="Kinne J."/>
            <person name="Lee H.H."/>
            <person name="Joseph M."/>
            <person name="Jose S."/>
            <person name="Schuster R.K."/>
            <person name="Tang Y."/>
            <person name="Sivakumar S."/>
            <person name="Chen J.H."/>
            <person name="Teng J.L."/>
            <person name="Lau S.K."/>
            <person name="Wernery U."/>
            <person name="Woo P.C."/>
        </authorList>
    </citation>
    <scope>NUCLEOTIDE SEQUENCE [LARGE SCALE GENOMIC DNA]</scope>
    <source>
        <strain evidence="13 14">KCTC 22643</strain>
    </source>
</reference>
<dbReference type="InterPro" id="IPR012801">
    <property type="entry name" value="Cchol_dOase_prob"/>
</dbReference>
<evidence type="ECO:0000256" key="4">
    <source>
        <dbReference type="ARBA" id="ARBA00007825"/>
    </source>
</evidence>
<evidence type="ECO:0000313" key="14">
    <source>
        <dbReference type="Proteomes" id="UP000244948"/>
    </source>
</evidence>
<keyword evidence="9" id="KW-0560">Oxidoreductase</keyword>
<feature type="domain" description="Intradiol ring-cleavage dioxygenases" evidence="11">
    <location>
        <begin position="107"/>
        <end position="278"/>
    </location>
</feature>
<evidence type="ECO:0000256" key="10">
    <source>
        <dbReference type="ARBA" id="ARBA00023004"/>
    </source>
</evidence>
<sequence length="311" mass="34181">MKTKISSPEFLEGFLRTAAGYDSDEGNPRVKEIVHRLLSDLCKAIDDLDITVDEFWHGANYLLRLGQAHETALLVAGLGLEHILDVREDELDENAGLAKDGATPRTIEGPLYVAGAPVVEGEAQLDDGTDTESDLMHLSGKVVDAVTGEVIPNATVEVWHCNSKGNYSFFDQSQSDFNMRRTIKTDNGQYTARSIVPSGYSVPPGNPTEQLLTLLGRHGSRPAHIHFFVHAPGYRHLTTQINLSDDPFCHDDFAYATRDELIVDAVEVNDPEKIAAAKMKGPYKELVFDFSLTKAADSDQEVRSSRARAAL</sequence>
<comment type="pathway">
    <text evidence="3">Aromatic compound metabolism; beta-ketoadipate pathway; 5-oxo-4,5-dihydro-2-furylacetate from catechol: step 1/3.</text>
</comment>
<keyword evidence="8 13" id="KW-0223">Dioxygenase</keyword>